<dbReference type="Proteomes" id="UP000062998">
    <property type="component" value="Unassembled WGS sequence"/>
</dbReference>
<accession>A0A107G876</accession>
<evidence type="ECO:0000313" key="7">
    <source>
        <dbReference type="EMBL" id="KWE07104.1"/>
    </source>
</evidence>
<evidence type="ECO:0000313" key="8">
    <source>
        <dbReference type="Proteomes" id="UP000062998"/>
    </source>
</evidence>
<feature type="transmembrane region" description="Helical" evidence="6">
    <location>
        <begin position="139"/>
        <end position="156"/>
    </location>
</feature>
<keyword evidence="5 6" id="KW-0472">Membrane</keyword>
<dbReference type="InterPro" id="IPR011701">
    <property type="entry name" value="MFS"/>
</dbReference>
<organism evidence="7 8">
    <name type="scientific">Burkholderia ubonensis</name>
    <dbReference type="NCBI Taxonomy" id="101571"/>
    <lineage>
        <taxon>Bacteria</taxon>
        <taxon>Pseudomonadati</taxon>
        <taxon>Pseudomonadota</taxon>
        <taxon>Betaproteobacteria</taxon>
        <taxon>Burkholderiales</taxon>
        <taxon>Burkholderiaceae</taxon>
        <taxon>Burkholderia</taxon>
        <taxon>Burkholderia cepacia complex</taxon>
    </lineage>
</organism>
<keyword evidence="4 6" id="KW-1133">Transmembrane helix</keyword>
<name>A0A107G876_9BURK</name>
<dbReference type="InterPro" id="IPR036259">
    <property type="entry name" value="MFS_trans_sf"/>
</dbReference>
<dbReference type="GO" id="GO:0022857">
    <property type="term" value="F:transmembrane transporter activity"/>
    <property type="evidence" value="ECO:0007669"/>
    <property type="project" value="InterPro"/>
</dbReference>
<feature type="transmembrane region" description="Helical" evidence="6">
    <location>
        <begin position="276"/>
        <end position="295"/>
    </location>
</feature>
<evidence type="ECO:0000256" key="6">
    <source>
        <dbReference type="SAM" id="Phobius"/>
    </source>
</evidence>
<feature type="transmembrane region" description="Helical" evidence="6">
    <location>
        <begin position="217"/>
        <end position="237"/>
    </location>
</feature>
<sequence>MKNENAVIAIASLMAVGSGVLLVYAPWSVTVSSGTFSGTGRFFLFYVITTIALSAISGRFIDTCGGHSALSLAIIFRIALLLIWMLLTHTAPNQHWMVVLSLAAMAALPDSLYRSSIPAITKAAFSDEALLRINGSISAWRQIGYIVGTLLGAISVSAHDNVFALVQIAIGIICGATLFHMRRAGNFRRQASGSPRRKIGFGVGADAFQFTSRDSPALVISLVLFGSAVVLLPMNAAPYVIEVKQLPSFNLGLIEAAFSVGTLCGAVYFSRSRNQSIQLAACALLAFGVGAVPYATAEIAIALYLTIGFFIQVSIPLGTTLQIRCPGRLIGQVASLVSLISSLIAASMMMIVSTGRVSGPKAVYFLLSGIFAVSLVLMLISFRAAPVSIEPKLEGER</sequence>
<protein>
    <recommendedName>
        <fullName evidence="9">MFS transporter</fullName>
    </recommendedName>
</protein>
<proteinExistence type="predicted"/>
<feature type="transmembrane region" description="Helical" evidence="6">
    <location>
        <begin position="69"/>
        <end position="87"/>
    </location>
</feature>
<reference evidence="7 8" key="1">
    <citation type="submission" date="2015-11" db="EMBL/GenBank/DDBJ databases">
        <title>Expanding the genomic diversity of Burkholderia species for the development of highly accurate diagnostics.</title>
        <authorList>
            <person name="Sahl J."/>
            <person name="Keim P."/>
            <person name="Wagner D."/>
        </authorList>
    </citation>
    <scope>NUCLEOTIDE SEQUENCE [LARGE SCALE GENOMIC DNA]</scope>
    <source>
        <strain evidence="7 8">MSMB2167WGS</strain>
    </source>
</reference>
<keyword evidence="3 6" id="KW-0812">Transmembrane</keyword>
<dbReference type="PANTHER" id="PTHR23513">
    <property type="entry name" value="INTEGRAL MEMBRANE EFFLUX PROTEIN-RELATED"/>
    <property type="match status" value="1"/>
</dbReference>
<dbReference type="SUPFAM" id="SSF103473">
    <property type="entry name" value="MFS general substrate transporter"/>
    <property type="match status" value="1"/>
</dbReference>
<evidence type="ECO:0000256" key="1">
    <source>
        <dbReference type="ARBA" id="ARBA00004651"/>
    </source>
</evidence>
<evidence type="ECO:0000256" key="4">
    <source>
        <dbReference type="ARBA" id="ARBA00022989"/>
    </source>
</evidence>
<feature type="transmembrane region" description="Helical" evidence="6">
    <location>
        <begin position="162"/>
        <end position="181"/>
    </location>
</feature>
<dbReference type="EMBL" id="LPIX01000035">
    <property type="protein sequence ID" value="KWE07104.1"/>
    <property type="molecule type" value="Genomic_DNA"/>
</dbReference>
<evidence type="ECO:0008006" key="9">
    <source>
        <dbReference type="Google" id="ProtNLM"/>
    </source>
</evidence>
<dbReference type="RefSeq" id="WP_060323891.1">
    <property type="nucleotide sequence ID" value="NZ_CP013464.1"/>
</dbReference>
<evidence type="ECO:0000256" key="5">
    <source>
        <dbReference type="ARBA" id="ARBA00023136"/>
    </source>
</evidence>
<keyword evidence="2" id="KW-1003">Cell membrane</keyword>
<dbReference type="GO" id="GO:0005886">
    <property type="term" value="C:plasma membrane"/>
    <property type="evidence" value="ECO:0007669"/>
    <property type="project" value="UniProtKB-SubCell"/>
</dbReference>
<feature type="transmembrane region" description="Helical" evidence="6">
    <location>
        <begin position="363"/>
        <end position="382"/>
    </location>
</feature>
<feature type="transmembrane region" description="Helical" evidence="6">
    <location>
        <begin position="301"/>
        <end position="321"/>
    </location>
</feature>
<feature type="transmembrane region" description="Helical" evidence="6">
    <location>
        <begin position="7"/>
        <end position="27"/>
    </location>
</feature>
<comment type="caution">
    <text evidence="7">The sequence shown here is derived from an EMBL/GenBank/DDBJ whole genome shotgun (WGS) entry which is preliminary data.</text>
</comment>
<feature type="transmembrane region" description="Helical" evidence="6">
    <location>
        <begin position="39"/>
        <end position="57"/>
    </location>
</feature>
<evidence type="ECO:0000256" key="3">
    <source>
        <dbReference type="ARBA" id="ARBA00022692"/>
    </source>
</evidence>
<feature type="transmembrane region" description="Helical" evidence="6">
    <location>
        <begin position="333"/>
        <end position="351"/>
    </location>
</feature>
<dbReference type="Gene3D" id="1.20.1250.20">
    <property type="entry name" value="MFS general substrate transporter like domains"/>
    <property type="match status" value="1"/>
</dbReference>
<evidence type="ECO:0000256" key="2">
    <source>
        <dbReference type="ARBA" id="ARBA00022475"/>
    </source>
</evidence>
<dbReference type="AlphaFoldDB" id="A0A107G876"/>
<dbReference type="PANTHER" id="PTHR23513:SF6">
    <property type="entry name" value="MAJOR FACILITATOR SUPERFAMILY ASSOCIATED DOMAIN-CONTAINING PROTEIN"/>
    <property type="match status" value="1"/>
</dbReference>
<feature type="transmembrane region" description="Helical" evidence="6">
    <location>
        <begin position="93"/>
        <end position="113"/>
    </location>
</feature>
<gene>
    <name evidence="7" type="ORF">WL73_09985</name>
</gene>
<comment type="subcellular location">
    <subcellularLocation>
        <location evidence="1">Cell membrane</location>
        <topology evidence="1">Multi-pass membrane protein</topology>
    </subcellularLocation>
</comment>
<dbReference type="Pfam" id="PF07690">
    <property type="entry name" value="MFS_1"/>
    <property type="match status" value="1"/>
</dbReference>
<feature type="transmembrane region" description="Helical" evidence="6">
    <location>
        <begin position="249"/>
        <end position="269"/>
    </location>
</feature>